<keyword evidence="4" id="KW-0808">Transferase</keyword>
<evidence type="ECO:0000313" key="5">
    <source>
        <dbReference type="Proteomes" id="UP000069620"/>
    </source>
</evidence>
<comment type="caution">
    <text evidence="4">The sequence shown here is derived from an EMBL/GenBank/DDBJ whole genome shotgun (WGS) entry which is preliminary data.</text>
</comment>
<evidence type="ECO:0000313" key="4">
    <source>
        <dbReference type="EMBL" id="GAS86895.1"/>
    </source>
</evidence>
<comment type="similarity">
    <text evidence="1">Belongs to the glycosyltransferase 2 family.</text>
</comment>
<reference evidence="5" key="1">
    <citation type="journal article" date="2016" name="Genome Announc.">
        <title>Draft Genome Sequences of Five Rapidly Growing Mycobacterium Species, M. thermoresistibile, M. fortuitum subsp. acetamidolyticum, M. canariasense, M. brisbanense, and M. novocastrense.</title>
        <authorList>
            <person name="Katahira K."/>
            <person name="Ogura Y."/>
            <person name="Gotoh Y."/>
            <person name="Hayashi T."/>
        </authorList>
    </citation>
    <scope>NUCLEOTIDE SEQUENCE [LARGE SCALE GENOMIC DNA]</scope>
    <source>
        <strain evidence="5">JCM15654</strain>
    </source>
</reference>
<protein>
    <submittedName>
        <fullName evidence="4">Glycosyl transferase family 2</fullName>
    </submittedName>
</protein>
<dbReference type="OrthoDB" id="3177103at2"/>
<evidence type="ECO:0000256" key="2">
    <source>
        <dbReference type="SAM" id="MobiDB-lite"/>
    </source>
</evidence>
<reference evidence="5" key="2">
    <citation type="submission" date="2016-02" db="EMBL/GenBank/DDBJ databases">
        <title>Draft genome sequence of five rapidly growing Mycobacterium species.</title>
        <authorList>
            <person name="Katahira K."/>
            <person name="Gotou Y."/>
            <person name="Iida K."/>
            <person name="Ogura Y."/>
            <person name="Hayashi T."/>
        </authorList>
    </citation>
    <scope>NUCLEOTIDE SEQUENCE [LARGE SCALE GENOMIC DNA]</scope>
    <source>
        <strain evidence="5">JCM15654</strain>
    </source>
</reference>
<keyword evidence="5" id="KW-1185">Reference proteome</keyword>
<accession>A0A124DZC6</accession>
<dbReference type="GO" id="GO:0016740">
    <property type="term" value="F:transferase activity"/>
    <property type="evidence" value="ECO:0007669"/>
    <property type="project" value="UniProtKB-KW"/>
</dbReference>
<dbReference type="InterPro" id="IPR001173">
    <property type="entry name" value="Glyco_trans_2-like"/>
</dbReference>
<proteinExistence type="inferred from homology"/>
<evidence type="ECO:0000256" key="1">
    <source>
        <dbReference type="ARBA" id="ARBA00006739"/>
    </source>
</evidence>
<dbReference type="CDD" id="cd04179">
    <property type="entry name" value="DPM_DPG-synthase_like"/>
    <property type="match status" value="1"/>
</dbReference>
<dbReference type="PANTHER" id="PTHR48090:SF7">
    <property type="entry name" value="RFBJ PROTEIN"/>
    <property type="match status" value="1"/>
</dbReference>
<dbReference type="InterPro" id="IPR029044">
    <property type="entry name" value="Nucleotide-diphossugar_trans"/>
</dbReference>
<dbReference type="Pfam" id="PF00535">
    <property type="entry name" value="Glycos_transf_2"/>
    <property type="match status" value="1"/>
</dbReference>
<organism evidence="4 5">
    <name type="scientific">Mycolicibacterium brisbanense</name>
    <dbReference type="NCBI Taxonomy" id="146020"/>
    <lineage>
        <taxon>Bacteria</taxon>
        <taxon>Bacillati</taxon>
        <taxon>Actinomycetota</taxon>
        <taxon>Actinomycetes</taxon>
        <taxon>Mycobacteriales</taxon>
        <taxon>Mycobacteriaceae</taxon>
        <taxon>Mycolicibacterium</taxon>
    </lineage>
</organism>
<dbReference type="InterPro" id="IPR050256">
    <property type="entry name" value="Glycosyltransferase_2"/>
</dbReference>
<evidence type="ECO:0000259" key="3">
    <source>
        <dbReference type="Pfam" id="PF00535"/>
    </source>
</evidence>
<dbReference type="Gene3D" id="3.90.550.10">
    <property type="entry name" value="Spore Coat Polysaccharide Biosynthesis Protein SpsA, Chain A"/>
    <property type="match status" value="1"/>
</dbReference>
<dbReference type="SUPFAM" id="SSF53448">
    <property type="entry name" value="Nucleotide-diphospho-sugar transferases"/>
    <property type="match status" value="1"/>
</dbReference>
<gene>
    <name evidence="4" type="ORF">RMCB_0991</name>
</gene>
<dbReference type="Proteomes" id="UP000069620">
    <property type="component" value="Unassembled WGS sequence"/>
</dbReference>
<dbReference type="PANTHER" id="PTHR48090">
    <property type="entry name" value="UNDECAPRENYL-PHOSPHATE 4-DEOXY-4-FORMAMIDO-L-ARABINOSE TRANSFERASE-RELATED"/>
    <property type="match status" value="1"/>
</dbReference>
<sequence length="257" mass="27537">MNAVTRPSVSVVIPALNEERNLPFLAGSMPPQIDEIIVVTGDSQDNTTAEGCRLWPHGTHVRQSRRGKGNALACGFAAASGDVIVTLDADGSADPAQIPRLVEALVAGADFAKGSRFARGNRRADITWLRAVGNRLLNSLVNVLFRADYTDVGYGFGAFWRHCLDAIDMPDVAVSTAQWGDGFEIETLINVRLAACGAKVVEVASSESVRIPEYGSIDAISDGLRALCTVRREFRRARTASQSPAARMKGLRQAGRG</sequence>
<name>A0A124DZC6_9MYCO</name>
<dbReference type="STRING" id="146020.RMCB_0991"/>
<dbReference type="AlphaFoldDB" id="A0A124DZC6"/>
<dbReference type="EMBL" id="BCSX01000011">
    <property type="protein sequence ID" value="GAS86895.1"/>
    <property type="molecule type" value="Genomic_DNA"/>
</dbReference>
<dbReference type="RefSeq" id="WP_062827890.1">
    <property type="nucleotide sequence ID" value="NZ_BCSX01000011.1"/>
</dbReference>
<feature type="region of interest" description="Disordered" evidence="2">
    <location>
        <begin position="238"/>
        <end position="257"/>
    </location>
</feature>
<feature type="domain" description="Glycosyltransferase 2-like" evidence="3">
    <location>
        <begin position="10"/>
        <end position="138"/>
    </location>
</feature>